<keyword evidence="7" id="KW-0456">Lyase</keyword>
<comment type="similarity">
    <text evidence="3">Belongs to the DHNA family.</text>
</comment>
<reference evidence="10" key="1">
    <citation type="journal article" date="2014" name="Front. Microbiol.">
        <title>High frequency of phylogenetically diverse reductive dehalogenase-homologous genes in deep subseafloor sedimentary metagenomes.</title>
        <authorList>
            <person name="Kawai M."/>
            <person name="Futagami T."/>
            <person name="Toyoda A."/>
            <person name="Takaki Y."/>
            <person name="Nishi S."/>
            <person name="Hori S."/>
            <person name="Arai W."/>
            <person name="Tsubouchi T."/>
            <person name="Morono Y."/>
            <person name="Uchiyama I."/>
            <person name="Ito T."/>
            <person name="Fujiyama A."/>
            <person name="Inagaki F."/>
            <person name="Takami H."/>
        </authorList>
    </citation>
    <scope>NUCLEOTIDE SEQUENCE</scope>
    <source>
        <strain evidence="10">Expedition CK06-06</strain>
    </source>
</reference>
<dbReference type="InterPro" id="IPR043133">
    <property type="entry name" value="GTP-CH-I_C/QueF"/>
</dbReference>
<name>X0SJ22_9ZZZZ</name>
<dbReference type="PANTHER" id="PTHR42844:SF1">
    <property type="entry name" value="DIHYDRONEOPTERIN ALDOLASE 1-RELATED"/>
    <property type="match status" value="1"/>
</dbReference>
<dbReference type="EC" id="4.1.2.25" evidence="4"/>
<dbReference type="Pfam" id="PF02152">
    <property type="entry name" value="FolB"/>
    <property type="match status" value="1"/>
</dbReference>
<dbReference type="Gene3D" id="3.30.1130.10">
    <property type="match status" value="1"/>
</dbReference>
<evidence type="ECO:0000256" key="6">
    <source>
        <dbReference type="ARBA" id="ARBA00023235"/>
    </source>
</evidence>
<feature type="domain" description="Dihydroneopterin aldolase/epimerase" evidence="9">
    <location>
        <begin position="4"/>
        <end position="114"/>
    </location>
</feature>
<evidence type="ECO:0000256" key="4">
    <source>
        <dbReference type="ARBA" id="ARBA00013043"/>
    </source>
</evidence>
<dbReference type="NCBIfam" id="TIGR00525">
    <property type="entry name" value="folB"/>
    <property type="match status" value="1"/>
</dbReference>
<dbReference type="CDD" id="cd00534">
    <property type="entry name" value="DHNA_DHNTPE"/>
    <property type="match status" value="1"/>
</dbReference>
<dbReference type="NCBIfam" id="TIGR00526">
    <property type="entry name" value="folB_dom"/>
    <property type="match status" value="1"/>
</dbReference>
<dbReference type="AlphaFoldDB" id="X0SJ22"/>
<evidence type="ECO:0000256" key="7">
    <source>
        <dbReference type="ARBA" id="ARBA00023239"/>
    </source>
</evidence>
<dbReference type="InterPro" id="IPR006156">
    <property type="entry name" value="Dihydroneopterin_aldolase"/>
</dbReference>
<gene>
    <name evidence="10" type="ORF">S01H1_08257</name>
</gene>
<protein>
    <recommendedName>
        <fullName evidence="4">dihydroneopterin aldolase</fullName>
        <ecNumber evidence="4">4.1.2.25</ecNumber>
    </recommendedName>
    <alternativeName>
        <fullName evidence="8">7,8-dihydroneopterin aldolase</fullName>
    </alternativeName>
</protein>
<evidence type="ECO:0000256" key="5">
    <source>
        <dbReference type="ARBA" id="ARBA00022909"/>
    </source>
</evidence>
<dbReference type="EMBL" id="BARS01004239">
    <property type="protein sequence ID" value="GAF75111.1"/>
    <property type="molecule type" value="Genomic_DNA"/>
</dbReference>
<dbReference type="InterPro" id="IPR006157">
    <property type="entry name" value="FolB_dom"/>
</dbReference>
<dbReference type="SUPFAM" id="SSF55620">
    <property type="entry name" value="Tetrahydrobiopterin biosynthesis enzymes-like"/>
    <property type="match status" value="1"/>
</dbReference>
<dbReference type="GO" id="GO:0016853">
    <property type="term" value="F:isomerase activity"/>
    <property type="evidence" value="ECO:0007669"/>
    <property type="project" value="UniProtKB-KW"/>
</dbReference>
<sequence length="117" mass="13259">MDIIYLHDLAIDCVIGAWDWEREIIQTVYVDLDMGWDISKAGVSDELEDTLSYKDISIAVTELVVERKFKLVETMATEIAALLTLEFNIPWCRVKINKRGAVSSAQDVGVVIERGRK</sequence>
<dbReference type="SMART" id="SM00905">
    <property type="entry name" value="FolB"/>
    <property type="match status" value="1"/>
</dbReference>
<dbReference type="GO" id="GO:0005737">
    <property type="term" value="C:cytoplasm"/>
    <property type="evidence" value="ECO:0007669"/>
    <property type="project" value="TreeGrafter"/>
</dbReference>
<evidence type="ECO:0000256" key="2">
    <source>
        <dbReference type="ARBA" id="ARBA00005013"/>
    </source>
</evidence>
<comment type="caution">
    <text evidence="10">The sequence shown here is derived from an EMBL/GenBank/DDBJ whole genome shotgun (WGS) entry which is preliminary data.</text>
</comment>
<evidence type="ECO:0000259" key="9">
    <source>
        <dbReference type="SMART" id="SM00905"/>
    </source>
</evidence>
<dbReference type="PANTHER" id="PTHR42844">
    <property type="entry name" value="DIHYDRONEOPTERIN ALDOLASE 1-RELATED"/>
    <property type="match status" value="1"/>
</dbReference>
<dbReference type="FunFam" id="3.30.1130.10:FF:000002">
    <property type="entry name" value="7,8-dihydroneopterin aldolase"/>
    <property type="match status" value="1"/>
</dbReference>
<accession>X0SJ22</accession>
<dbReference type="GO" id="GO:0046656">
    <property type="term" value="P:folic acid biosynthetic process"/>
    <property type="evidence" value="ECO:0007669"/>
    <property type="project" value="UniProtKB-KW"/>
</dbReference>
<comment type="pathway">
    <text evidence="2">Cofactor biosynthesis; tetrahydrofolate biosynthesis; 2-amino-4-hydroxy-6-hydroxymethyl-7,8-dihydropteridine diphosphate from 7,8-dihydroneopterin triphosphate: step 3/4.</text>
</comment>
<comment type="catalytic activity">
    <reaction evidence="1">
        <text>7,8-dihydroneopterin = 6-hydroxymethyl-7,8-dihydropterin + glycolaldehyde</text>
        <dbReference type="Rhea" id="RHEA:10540"/>
        <dbReference type="ChEBI" id="CHEBI:17001"/>
        <dbReference type="ChEBI" id="CHEBI:17071"/>
        <dbReference type="ChEBI" id="CHEBI:44841"/>
        <dbReference type="EC" id="4.1.2.25"/>
    </reaction>
</comment>
<organism evidence="10">
    <name type="scientific">marine sediment metagenome</name>
    <dbReference type="NCBI Taxonomy" id="412755"/>
    <lineage>
        <taxon>unclassified sequences</taxon>
        <taxon>metagenomes</taxon>
        <taxon>ecological metagenomes</taxon>
    </lineage>
</organism>
<evidence type="ECO:0000256" key="3">
    <source>
        <dbReference type="ARBA" id="ARBA00005708"/>
    </source>
</evidence>
<evidence type="ECO:0000313" key="10">
    <source>
        <dbReference type="EMBL" id="GAF75111.1"/>
    </source>
</evidence>
<evidence type="ECO:0000256" key="1">
    <source>
        <dbReference type="ARBA" id="ARBA00001353"/>
    </source>
</evidence>
<keyword evidence="5" id="KW-0289">Folate biosynthesis</keyword>
<keyword evidence="6" id="KW-0413">Isomerase</keyword>
<dbReference type="GO" id="GO:0004150">
    <property type="term" value="F:dihydroneopterin aldolase activity"/>
    <property type="evidence" value="ECO:0007669"/>
    <property type="project" value="UniProtKB-EC"/>
</dbReference>
<evidence type="ECO:0000256" key="8">
    <source>
        <dbReference type="ARBA" id="ARBA00032903"/>
    </source>
</evidence>
<proteinExistence type="inferred from homology"/>